<keyword evidence="3" id="KW-1185">Reference proteome</keyword>
<organism evidence="2 3">
    <name type="scientific">Methylobacterium oryzae CBMB20</name>
    <dbReference type="NCBI Taxonomy" id="693986"/>
    <lineage>
        <taxon>Bacteria</taxon>
        <taxon>Pseudomonadati</taxon>
        <taxon>Pseudomonadota</taxon>
        <taxon>Alphaproteobacteria</taxon>
        <taxon>Hyphomicrobiales</taxon>
        <taxon>Methylobacteriaceae</taxon>
        <taxon>Methylobacterium</taxon>
    </lineage>
</organism>
<dbReference type="HOGENOM" id="CLU_3345857_0_0_5"/>
<evidence type="ECO:0000313" key="2">
    <source>
        <dbReference type="EMBL" id="AIQ92415.1"/>
    </source>
</evidence>
<feature type="compositionally biased region" description="Basic and acidic residues" evidence="1">
    <location>
        <begin position="20"/>
        <end position="30"/>
    </location>
</feature>
<reference evidence="2 3" key="1">
    <citation type="journal article" date="2014" name="PLoS ONE">
        <title>Genome Information of Methylobacterium oryzae, a Plant-Probiotic Methylotroph in the Phyllosphere.</title>
        <authorList>
            <person name="Kwak M.J."/>
            <person name="Jeong H."/>
            <person name="Madhaiyan M."/>
            <person name="Lee Y."/>
            <person name="Sa T.M."/>
            <person name="Oh T.K."/>
            <person name="Kim J.F."/>
        </authorList>
    </citation>
    <scope>NUCLEOTIDE SEQUENCE [LARGE SCALE GENOMIC DNA]</scope>
    <source>
        <strain evidence="2 3">CBMB20</strain>
    </source>
</reference>
<gene>
    <name evidence="2" type="ORF">MOC_4660</name>
</gene>
<evidence type="ECO:0000313" key="3">
    <source>
        <dbReference type="Proteomes" id="UP000029492"/>
    </source>
</evidence>
<accession>A0A089P0Y5</accession>
<protein>
    <submittedName>
        <fullName evidence="2">Protein of unassigned function</fullName>
    </submittedName>
</protein>
<dbReference type="AlphaFoldDB" id="A0A089P0Y5"/>
<evidence type="ECO:0000256" key="1">
    <source>
        <dbReference type="SAM" id="MobiDB-lite"/>
    </source>
</evidence>
<sequence>MRPFQGAVTGKPTRGMRVRPHSEPIAKETRAWSVPRT</sequence>
<proteinExistence type="predicted"/>
<feature type="region of interest" description="Disordered" evidence="1">
    <location>
        <begin position="1"/>
        <end position="37"/>
    </location>
</feature>
<dbReference type="STRING" id="693986.MOC_4660"/>
<dbReference type="KEGG" id="mor:MOC_4660"/>
<dbReference type="Proteomes" id="UP000029492">
    <property type="component" value="Chromosome"/>
</dbReference>
<name>A0A089P0Y5_9HYPH</name>
<dbReference type="EMBL" id="CP003811">
    <property type="protein sequence ID" value="AIQ92415.1"/>
    <property type="molecule type" value="Genomic_DNA"/>
</dbReference>